<dbReference type="AlphaFoldDB" id="A0AAU8JKW9"/>
<feature type="chain" id="PRO_5043683821" evidence="2">
    <location>
        <begin position="34"/>
        <end position="272"/>
    </location>
</feature>
<evidence type="ECO:0000313" key="4">
    <source>
        <dbReference type="EMBL" id="XCM39130.1"/>
    </source>
</evidence>
<name>A0AAU8JKW9_9CYAN</name>
<evidence type="ECO:0000259" key="3">
    <source>
        <dbReference type="Pfam" id="PF08239"/>
    </source>
</evidence>
<dbReference type="RefSeq" id="WP_054466280.1">
    <property type="nucleotide sequence ID" value="NZ_CP159837.1"/>
</dbReference>
<feature type="signal peptide" evidence="2">
    <location>
        <begin position="1"/>
        <end position="33"/>
    </location>
</feature>
<feature type="compositionally biased region" description="Low complexity" evidence="1">
    <location>
        <begin position="67"/>
        <end position="77"/>
    </location>
</feature>
<dbReference type="Gene3D" id="2.60.120.380">
    <property type="match status" value="1"/>
</dbReference>
<feature type="domain" description="SH3b" evidence="3">
    <location>
        <begin position="110"/>
        <end position="159"/>
    </location>
</feature>
<reference evidence="4" key="1">
    <citation type="submission" date="2024-07" db="EMBL/GenBank/DDBJ databases">
        <authorList>
            <person name="Kim Y.J."/>
            <person name="Jeong J.Y."/>
        </authorList>
    </citation>
    <scope>NUCLEOTIDE SEQUENCE</scope>
    <source>
        <strain evidence="4">GIHE-MW2</strain>
    </source>
</reference>
<proteinExistence type="predicted"/>
<accession>A0AAU8JKW9</accession>
<organism evidence="4">
    <name type="scientific">Planktothricoides raciborskii GIHE-MW2</name>
    <dbReference type="NCBI Taxonomy" id="2792601"/>
    <lineage>
        <taxon>Bacteria</taxon>
        <taxon>Bacillati</taxon>
        <taxon>Cyanobacteriota</taxon>
        <taxon>Cyanophyceae</taxon>
        <taxon>Oscillatoriophycideae</taxon>
        <taxon>Oscillatoriales</taxon>
        <taxon>Oscillatoriaceae</taxon>
        <taxon>Planktothricoides</taxon>
    </lineage>
</organism>
<dbReference type="Pfam" id="PF08239">
    <property type="entry name" value="SH3_3"/>
    <property type="match status" value="1"/>
</dbReference>
<evidence type="ECO:0000256" key="1">
    <source>
        <dbReference type="SAM" id="MobiDB-lite"/>
    </source>
</evidence>
<evidence type="ECO:0000256" key="2">
    <source>
        <dbReference type="SAM" id="SignalP"/>
    </source>
</evidence>
<gene>
    <name evidence="4" type="ORF">ABWT76_002029</name>
</gene>
<sequence length="272" mass="29429">MKNYHNQTTTFPSTWLQKAGMICLTGMLCLACAPTTPPPTANQVTETNGATETNEPTAVETTPESSPPVQVAPATVPTNPPMNRPTTASNAVKDTCKITMAIVSDPNPPTNVRSTPEVRDGNIIGQVQNRTQLSVEGEQNNWFKVRTLGNEPLEGWVSKNVTESGCNQKTQRITIPSNSNSVTIRDRFIGTGSHEYTISAQQGQTITVTANSGPFPFIFAASDVNRQRELSNQGGAPGPISWSSQISTSGDYAIDLESNFRGYEYSFTVELR</sequence>
<dbReference type="EMBL" id="CP159837">
    <property type="protein sequence ID" value="XCM39130.1"/>
    <property type="molecule type" value="Genomic_DNA"/>
</dbReference>
<dbReference type="Gene3D" id="2.30.30.40">
    <property type="entry name" value="SH3 Domains"/>
    <property type="match status" value="1"/>
</dbReference>
<feature type="compositionally biased region" description="Polar residues" evidence="1">
    <location>
        <begin position="42"/>
        <end position="64"/>
    </location>
</feature>
<keyword evidence="2" id="KW-0732">Signal</keyword>
<protein>
    <submittedName>
        <fullName evidence="4">SH3 domain-containing protein</fullName>
    </submittedName>
</protein>
<dbReference type="InterPro" id="IPR003646">
    <property type="entry name" value="SH3-like_bac-type"/>
</dbReference>
<feature type="region of interest" description="Disordered" evidence="1">
    <location>
        <begin position="38"/>
        <end position="89"/>
    </location>
</feature>